<evidence type="ECO:0000313" key="2">
    <source>
        <dbReference type="EMBL" id="CAB4147405.1"/>
    </source>
</evidence>
<sequence>MIKLQSWVTPDGETRYLGNHESTLKLATGKQLPDIPESEWREFDLRTDEKYPVKIKDQNGKGACNGHAAASSLEIARYVSGADYVALSPWLVYADLCNGWDVGSNIAEALVYLENKGTCTESLVPYATINPSRIPANARTDAQRFKVEIGYRLNTFRDLCIASQLRMPFNFSVPVNSGFNTLDKYDRPQNQSGPHNHAVTGGVFMKRLPNGEWVIGMPNSWGVRWGRQGYCSIGERNVEGRGWDAYCVSATVADPNNLPPLLA</sequence>
<evidence type="ECO:0000259" key="1">
    <source>
        <dbReference type="Pfam" id="PF00112"/>
    </source>
</evidence>
<accession>A0A6J5MJQ4</accession>
<feature type="domain" description="Peptidase C1A papain C-terminal" evidence="1">
    <location>
        <begin position="42"/>
        <end position="236"/>
    </location>
</feature>
<dbReference type="GO" id="GO:0008234">
    <property type="term" value="F:cysteine-type peptidase activity"/>
    <property type="evidence" value="ECO:0007669"/>
    <property type="project" value="InterPro"/>
</dbReference>
<dbReference type="SUPFAM" id="SSF54001">
    <property type="entry name" value="Cysteine proteinases"/>
    <property type="match status" value="1"/>
</dbReference>
<dbReference type="InterPro" id="IPR038765">
    <property type="entry name" value="Papain-like_cys_pep_sf"/>
</dbReference>
<dbReference type="GO" id="GO:0006508">
    <property type="term" value="P:proteolysis"/>
    <property type="evidence" value="ECO:0007669"/>
    <property type="project" value="InterPro"/>
</dbReference>
<protein>
    <submittedName>
        <fullName evidence="2">Peptidase C1A, papain C-terminal</fullName>
    </submittedName>
</protein>
<reference evidence="2" key="1">
    <citation type="submission" date="2020-04" db="EMBL/GenBank/DDBJ databases">
        <authorList>
            <person name="Chiriac C."/>
            <person name="Salcher M."/>
            <person name="Ghai R."/>
            <person name="Kavagutti S V."/>
        </authorList>
    </citation>
    <scope>NUCLEOTIDE SEQUENCE</scope>
</reference>
<proteinExistence type="predicted"/>
<organism evidence="2">
    <name type="scientific">uncultured Caudovirales phage</name>
    <dbReference type="NCBI Taxonomy" id="2100421"/>
    <lineage>
        <taxon>Viruses</taxon>
        <taxon>Duplodnaviria</taxon>
        <taxon>Heunggongvirae</taxon>
        <taxon>Uroviricota</taxon>
        <taxon>Caudoviricetes</taxon>
        <taxon>Peduoviridae</taxon>
        <taxon>Maltschvirus</taxon>
        <taxon>Maltschvirus maltsch</taxon>
    </lineage>
</organism>
<dbReference type="Gene3D" id="3.90.70.10">
    <property type="entry name" value="Cysteine proteinases"/>
    <property type="match status" value="1"/>
</dbReference>
<dbReference type="GO" id="GO:0001897">
    <property type="term" value="P:symbiont-mediated cytolysis of host cell"/>
    <property type="evidence" value="ECO:0007669"/>
    <property type="project" value="UniProtKB-ARBA"/>
</dbReference>
<name>A0A6J5MJQ4_9CAUD</name>
<dbReference type="EMBL" id="LR796489">
    <property type="protein sequence ID" value="CAB4147405.1"/>
    <property type="molecule type" value="Genomic_DNA"/>
</dbReference>
<gene>
    <name evidence="2" type="ORF">UFOVP517_25</name>
</gene>
<dbReference type="InterPro" id="IPR000668">
    <property type="entry name" value="Peptidase_C1A_C"/>
</dbReference>
<dbReference type="Pfam" id="PF00112">
    <property type="entry name" value="Peptidase_C1"/>
    <property type="match status" value="1"/>
</dbReference>